<evidence type="ECO:0000256" key="1">
    <source>
        <dbReference type="SAM" id="SignalP"/>
    </source>
</evidence>
<proteinExistence type="predicted"/>
<protein>
    <submittedName>
        <fullName evidence="3">TraV family lipoprotein</fullName>
    </submittedName>
    <submittedName>
        <fullName evidence="2">Type IV conjugative transfer system lipoprotein (TraV)</fullName>
    </submittedName>
</protein>
<name>A0A0Q9YHX0_9GAMM</name>
<comment type="caution">
    <text evidence="2">The sequence shown here is derived from an EMBL/GenBank/DDBJ whole genome shotgun (WGS) entry which is preliminary data.</text>
</comment>
<dbReference type="Pfam" id="PF09676">
    <property type="entry name" value="TraV"/>
    <property type="match status" value="1"/>
</dbReference>
<accession>A0A0Q9YHX0</accession>
<dbReference type="RefSeq" id="WP_075067260.1">
    <property type="nucleotide sequence ID" value="NZ_LKAJ02000002.1"/>
</dbReference>
<dbReference type="InterPro" id="IPR014118">
    <property type="entry name" value="T4SS_TraV"/>
</dbReference>
<reference evidence="3" key="2">
    <citation type="journal article" date="2016" name="Genome Announc.">
        <title>Draft Genome Sequences of Two Novel Amoeba-Resistant Intranuclear Bacteria, 'Candidatus Berkiella cookevillensis' and 'Candidatus Berkiella aquae'.</title>
        <authorList>
            <person name="Mehari Y.T."/>
            <person name="Arivett B.A."/>
            <person name="Farone A.L."/>
            <person name="Gunderson J.H."/>
            <person name="Farone M.B."/>
        </authorList>
    </citation>
    <scope>NUCLEOTIDE SEQUENCE</scope>
    <source>
        <strain evidence="3">HT99</strain>
    </source>
</reference>
<dbReference type="PROSITE" id="PS51257">
    <property type="entry name" value="PROKAR_LIPOPROTEIN"/>
    <property type="match status" value="1"/>
</dbReference>
<evidence type="ECO:0000313" key="3">
    <source>
        <dbReference type="EMBL" id="MCS5712827.1"/>
    </source>
</evidence>
<dbReference type="STRING" id="295108.HT99x_02659"/>
<evidence type="ECO:0000313" key="4">
    <source>
        <dbReference type="Proteomes" id="UP000051497"/>
    </source>
</evidence>
<dbReference type="Proteomes" id="UP000051497">
    <property type="component" value="Unassembled WGS sequence"/>
</dbReference>
<sequence>MKKRSLLVFLSILALSGCTASLRGQFDCPGTPGVQCKSISEVNRMVDKEIIPEQKNLDKQILGTNEKSLRRSKEEVLTVWIAPFEDEEGVFHEPGRLTAVVNPAKWELSKA</sequence>
<keyword evidence="1" id="KW-0732">Signal</keyword>
<organism evidence="2">
    <name type="scientific">Candidatus Berkiella aquae</name>
    <dbReference type="NCBI Taxonomy" id="295108"/>
    <lineage>
        <taxon>Bacteria</taxon>
        <taxon>Pseudomonadati</taxon>
        <taxon>Pseudomonadota</taxon>
        <taxon>Gammaproteobacteria</taxon>
        <taxon>Candidatus Berkiellales</taxon>
        <taxon>Candidatus Berkiellaceae</taxon>
        <taxon>Candidatus Berkiella</taxon>
    </lineage>
</organism>
<reference evidence="2" key="1">
    <citation type="submission" date="2015-09" db="EMBL/GenBank/DDBJ databases">
        <title>Draft Genome Sequences of Two Novel Amoeba-resistant Intranuclear Bacteria, Candidatus Berkiella cookevillensis and Candidatus Berkiella aquae.</title>
        <authorList>
            <person name="Mehari Y.T."/>
            <person name="Arivett B.A."/>
            <person name="Farone A.L."/>
            <person name="Gunderson J.H."/>
            <person name="Farone M.B."/>
        </authorList>
    </citation>
    <scope>NUCLEOTIDE SEQUENCE [LARGE SCALE GENOMIC DNA]</scope>
    <source>
        <strain evidence="2">HT99</strain>
    </source>
</reference>
<dbReference type="OrthoDB" id="6539313at2"/>
<dbReference type="EMBL" id="LKAJ02000002">
    <property type="protein sequence ID" value="MCS5712827.1"/>
    <property type="molecule type" value="Genomic_DNA"/>
</dbReference>
<gene>
    <name evidence="3" type="ORF">HT99x_015415</name>
    <name evidence="2" type="ORF">HT99x_02659</name>
</gene>
<keyword evidence="4" id="KW-1185">Reference proteome</keyword>
<dbReference type="AlphaFoldDB" id="A0A0Q9YHX0"/>
<dbReference type="EMBL" id="LKAJ01000014">
    <property type="protein sequence ID" value="KRG20267.1"/>
    <property type="molecule type" value="Genomic_DNA"/>
</dbReference>
<keyword evidence="2" id="KW-0449">Lipoprotein</keyword>
<feature type="chain" id="PRO_5043129636" evidence="1">
    <location>
        <begin position="21"/>
        <end position="111"/>
    </location>
</feature>
<feature type="signal peptide" evidence="1">
    <location>
        <begin position="1"/>
        <end position="20"/>
    </location>
</feature>
<evidence type="ECO:0000313" key="2">
    <source>
        <dbReference type="EMBL" id="KRG20267.1"/>
    </source>
</evidence>
<reference evidence="3" key="3">
    <citation type="submission" date="2021-06" db="EMBL/GenBank/DDBJ databases">
        <title>Genomic Description and Analysis of Intracellular Bacteria, Candidatus Berkiella cookevillensis and Candidatus Berkiella aquae.</title>
        <authorList>
            <person name="Kidane D.T."/>
            <person name="Mehari Y.T."/>
            <person name="Rice F.C."/>
            <person name="Arivett B.A."/>
            <person name="Farone A.L."/>
            <person name="Berk S.G."/>
            <person name="Farone M.B."/>
        </authorList>
    </citation>
    <scope>NUCLEOTIDE SEQUENCE</scope>
    <source>
        <strain evidence="3">HT99</strain>
    </source>
</reference>